<evidence type="ECO:0008006" key="4">
    <source>
        <dbReference type="Google" id="ProtNLM"/>
    </source>
</evidence>
<evidence type="ECO:0000313" key="3">
    <source>
        <dbReference type="Proteomes" id="UP000186817"/>
    </source>
</evidence>
<dbReference type="AlphaFoldDB" id="A0A1Q9D5H4"/>
<evidence type="ECO:0000256" key="1">
    <source>
        <dbReference type="SAM" id="MobiDB-lite"/>
    </source>
</evidence>
<dbReference type="GO" id="GO:0004190">
    <property type="term" value="F:aspartic-type endopeptidase activity"/>
    <property type="evidence" value="ECO:0007669"/>
    <property type="project" value="InterPro"/>
</dbReference>
<feature type="compositionally biased region" description="Low complexity" evidence="1">
    <location>
        <begin position="847"/>
        <end position="859"/>
    </location>
</feature>
<evidence type="ECO:0000313" key="2">
    <source>
        <dbReference type="EMBL" id="OLP90469.1"/>
    </source>
</evidence>
<dbReference type="PROSITE" id="PS00141">
    <property type="entry name" value="ASP_PROTEASE"/>
    <property type="match status" value="1"/>
</dbReference>
<feature type="region of interest" description="Disordered" evidence="1">
    <location>
        <begin position="986"/>
        <end position="1006"/>
    </location>
</feature>
<dbReference type="EMBL" id="LSRX01000709">
    <property type="protein sequence ID" value="OLP90469.1"/>
    <property type="molecule type" value="Genomic_DNA"/>
</dbReference>
<feature type="region of interest" description="Disordered" evidence="1">
    <location>
        <begin position="830"/>
        <end position="961"/>
    </location>
</feature>
<feature type="region of interest" description="Disordered" evidence="1">
    <location>
        <begin position="339"/>
        <end position="393"/>
    </location>
</feature>
<proteinExistence type="predicted"/>
<feature type="compositionally biased region" description="Basic and acidic residues" evidence="1">
    <location>
        <begin position="997"/>
        <end position="1006"/>
    </location>
</feature>
<accession>A0A1Q9D5H4</accession>
<feature type="non-terminal residue" evidence="2">
    <location>
        <position position="1"/>
    </location>
</feature>
<dbReference type="GO" id="GO:0006508">
    <property type="term" value="P:proteolysis"/>
    <property type="evidence" value="ECO:0007669"/>
    <property type="project" value="InterPro"/>
</dbReference>
<feature type="region of interest" description="Disordered" evidence="1">
    <location>
        <begin position="526"/>
        <end position="554"/>
    </location>
</feature>
<name>A0A1Q9D5H4_SYMMI</name>
<dbReference type="InterPro" id="IPR001969">
    <property type="entry name" value="Aspartic_peptidase_AS"/>
</dbReference>
<feature type="compositionally biased region" description="Acidic residues" evidence="1">
    <location>
        <begin position="345"/>
        <end position="360"/>
    </location>
</feature>
<protein>
    <recommendedName>
        <fullName evidence="4">SAP domain-containing protein</fullName>
    </recommendedName>
</protein>
<dbReference type="Proteomes" id="UP000186817">
    <property type="component" value="Unassembled WGS sequence"/>
</dbReference>
<sequence length="1071" mass="116578">AAAEDFAGNLLEKTKAVAEGKAYVEHFALDGTDHDANWTIPWYEPNLRENMETPLVEVLAITAEPVQVEVVVDSGADVSVAPASFIEHGAPAESSGFIMQDAQGNKIPELNTRLLDIEVGTLDNDYVKIREKFAIAKVGSVILSLGRMIRAGWQLGHARTGPTLERGGHRVPIRLRRNTLIMMAAVSVITSGAAARAVPEGSAQPLKQPAVRAIGAFEDMGALPPQLEDVVANPGWHVLANGLPVLVGHRAEEIQDESWLWSTDDWAYLAVFVRLEKAHRLPALGDVWVQVYTMATEEFEGAGKVFAEIDEELTGAHDYVILFHVDKLPADLLSRPGDFFKEPGGEDDGEAILPVPEDDSAGGVGADPLEVVAESKQPEDQDPDGEILDGVRLDDETPLKELRALCDKLGVSRAGPKMKVLRRLRNQRELLEGHLSTQVAQRMFLERDRPPDVPPTPVLPSARQQELHNVTHQPFAPWCQACLLGRSKASPHKRAPEPGVEAKEEEENVPVIQVDYCYTFTKRRHEVQEQSEGTDAGVEEKAVEEETPDPEDHRDQFGLTLVAAESTTGWLAAIPVLQKGASALKRVTENLVRLSLQVSAAGEVAFQGDPEPSVKQILNSVVACRTKLGLKTKVKITQKGSHSSNGQVEKAIDTLRRNALTLKTFAEDRAKVVLEGDHHIFGWLLRHAAFLHNRYFTGYRGIPAYEAMFGRRFKANLLPFGELCIYHAPSKYKGDLQWQRGLFVGLSEKNGANIVLTPDGAREARSVRRLPEEQQWDAKALVTYRGLPWDYGGTKKRKRPLYTSARVPFLPDNATLEELAKAAGTAAAEAIAASTPKPNNNNDEAGSDSPTSSSTSSPSPVAPEEGESTTAMAVDGGGQEGDRAEYSANPPRELEQPTFPGPKRARLLLDRPSPPQPEGDLARPSRPQSEADSARPSLGGGEAASGSGLYPPGYVGVREVHGDIPGEELSNFESWMEEVGESFAEGGLLDDCESPSWDEHGEHAPELSEDELNLVNAASDKTEIERLVAMGVMRPPLPGEDTSGYGKLTTKIVRDWRKETGVDATQPPGCP</sequence>
<reference evidence="2 3" key="1">
    <citation type="submission" date="2016-02" db="EMBL/GenBank/DDBJ databases">
        <title>Genome analysis of coral dinoflagellate symbionts highlights evolutionary adaptations to a symbiotic lifestyle.</title>
        <authorList>
            <person name="Aranda M."/>
            <person name="Li Y."/>
            <person name="Liew Y.J."/>
            <person name="Baumgarten S."/>
            <person name="Simakov O."/>
            <person name="Wilson M."/>
            <person name="Piel J."/>
            <person name="Ashoor H."/>
            <person name="Bougouffa S."/>
            <person name="Bajic V.B."/>
            <person name="Ryu T."/>
            <person name="Ravasi T."/>
            <person name="Bayer T."/>
            <person name="Micklem G."/>
            <person name="Kim H."/>
            <person name="Bhak J."/>
            <person name="Lajeunesse T.C."/>
            <person name="Voolstra C.R."/>
        </authorList>
    </citation>
    <scope>NUCLEOTIDE SEQUENCE [LARGE SCALE GENOMIC DNA]</scope>
    <source>
        <strain evidence="2 3">CCMP2467</strain>
    </source>
</reference>
<comment type="caution">
    <text evidence="2">The sequence shown here is derived from an EMBL/GenBank/DDBJ whole genome shotgun (WGS) entry which is preliminary data.</text>
</comment>
<keyword evidence="3" id="KW-1185">Reference proteome</keyword>
<gene>
    <name evidence="2" type="ORF">AK812_SmicGene27941</name>
</gene>
<organism evidence="2 3">
    <name type="scientific">Symbiodinium microadriaticum</name>
    <name type="common">Dinoflagellate</name>
    <name type="synonym">Zooxanthella microadriatica</name>
    <dbReference type="NCBI Taxonomy" id="2951"/>
    <lineage>
        <taxon>Eukaryota</taxon>
        <taxon>Sar</taxon>
        <taxon>Alveolata</taxon>
        <taxon>Dinophyceae</taxon>
        <taxon>Suessiales</taxon>
        <taxon>Symbiodiniaceae</taxon>
        <taxon>Symbiodinium</taxon>
    </lineage>
</organism>
<dbReference type="OrthoDB" id="442893at2759"/>